<name>A0A0P9UV33_9PSED</name>
<keyword evidence="2" id="KW-0812">Transmembrane</keyword>
<feature type="transmembrane region" description="Helical" evidence="2">
    <location>
        <begin position="278"/>
        <end position="298"/>
    </location>
</feature>
<dbReference type="AlphaFoldDB" id="A0A0P9UV33"/>
<dbReference type="EMBL" id="LJQT01000106">
    <property type="protein sequence ID" value="KPX92867.1"/>
    <property type="molecule type" value="Genomic_DNA"/>
</dbReference>
<keyword evidence="1" id="KW-0175">Coiled coil</keyword>
<evidence type="ECO:0000256" key="1">
    <source>
        <dbReference type="SAM" id="Coils"/>
    </source>
</evidence>
<evidence type="ECO:0000256" key="2">
    <source>
        <dbReference type="SAM" id="Phobius"/>
    </source>
</evidence>
<accession>A0A0P9UV33</accession>
<organism evidence="3 4">
    <name type="scientific">Pseudomonas meliae</name>
    <dbReference type="NCBI Taxonomy" id="86176"/>
    <lineage>
        <taxon>Bacteria</taxon>
        <taxon>Pseudomonadati</taxon>
        <taxon>Pseudomonadota</taxon>
        <taxon>Gammaproteobacteria</taxon>
        <taxon>Pseudomonadales</taxon>
        <taxon>Pseudomonadaceae</taxon>
        <taxon>Pseudomonas</taxon>
    </lineage>
</organism>
<gene>
    <name evidence="3" type="ORF">ALO64_01566</name>
</gene>
<sequence>MANPSVFGYQADSGLLASCSVASIPVQGPGKDTIMTDANIMTETTAAPESVEAEVQASPQPWEDVLPENFQMLRLAPQPTDRATGGRPLRFVQFGRAERHSKELSLLRINVQLPGQRVRKEQNNLDVWADHEKRTVRFGPESGLQIEPWNRGIGRFMIAHAVHWAQKRWSSYKIEGVALASKDGLNEDTRLRRDHFLRTLGFEVAYADAQHMKGTIKDVHVGNLHSTWNNDKVQIIEILEASQMLEKAEKNLIEQEVTIRQHEDRVGKYKREDAGLRFTIACLVTFAVFQAGLLIWIATHR</sequence>
<evidence type="ECO:0000313" key="3">
    <source>
        <dbReference type="EMBL" id="KPX92867.1"/>
    </source>
</evidence>
<evidence type="ECO:0000313" key="4">
    <source>
        <dbReference type="Proteomes" id="UP000050455"/>
    </source>
</evidence>
<proteinExistence type="predicted"/>
<dbReference type="PATRIC" id="fig|86176.4.peg.1698"/>
<keyword evidence="4" id="KW-1185">Reference proteome</keyword>
<keyword evidence="2" id="KW-0472">Membrane</keyword>
<reference evidence="3 4" key="1">
    <citation type="submission" date="2015-09" db="EMBL/GenBank/DDBJ databases">
        <title>Genome announcement of multiple Pseudomonas syringae strains.</title>
        <authorList>
            <person name="Thakur S."/>
            <person name="Wang P.W."/>
            <person name="Gong Y."/>
            <person name="Weir B.S."/>
            <person name="Guttman D.S."/>
        </authorList>
    </citation>
    <scope>NUCLEOTIDE SEQUENCE [LARGE SCALE GENOMIC DNA]</scope>
    <source>
        <strain evidence="3 4">ICMP6289</strain>
    </source>
</reference>
<protein>
    <submittedName>
        <fullName evidence="3">Uncharacterized protein</fullName>
    </submittedName>
</protein>
<feature type="coiled-coil region" evidence="1">
    <location>
        <begin position="238"/>
        <end position="272"/>
    </location>
</feature>
<dbReference type="Proteomes" id="UP000050455">
    <property type="component" value="Unassembled WGS sequence"/>
</dbReference>
<keyword evidence="2" id="KW-1133">Transmembrane helix</keyword>
<comment type="caution">
    <text evidence="3">The sequence shown here is derived from an EMBL/GenBank/DDBJ whole genome shotgun (WGS) entry which is preliminary data.</text>
</comment>